<dbReference type="RefSeq" id="WP_377550732.1">
    <property type="nucleotide sequence ID" value="NZ_JBHSBN010000024.1"/>
</dbReference>
<dbReference type="EMBL" id="JBHSBN010000024">
    <property type="protein sequence ID" value="MFC4109409.1"/>
    <property type="molecule type" value="Genomic_DNA"/>
</dbReference>
<accession>A0ABV8KTR5</accession>
<gene>
    <name evidence="1" type="ORF">ACFOX0_26195</name>
</gene>
<name>A0ABV8KTR5_9ACTN</name>
<organism evidence="1 2">
    <name type="scientific">Micromonospora zhanjiangensis</name>
    <dbReference type="NCBI Taxonomy" id="1522057"/>
    <lineage>
        <taxon>Bacteria</taxon>
        <taxon>Bacillati</taxon>
        <taxon>Actinomycetota</taxon>
        <taxon>Actinomycetes</taxon>
        <taxon>Micromonosporales</taxon>
        <taxon>Micromonosporaceae</taxon>
        <taxon>Micromonospora</taxon>
    </lineage>
</organism>
<reference evidence="2" key="1">
    <citation type="journal article" date="2019" name="Int. J. Syst. Evol. Microbiol.">
        <title>The Global Catalogue of Microorganisms (GCM) 10K type strain sequencing project: providing services to taxonomists for standard genome sequencing and annotation.</title>
        <authorList>
            <consortium name="The Broad Institute Genomics Platform"/>
            <consortium name="The Broad Institute Genome Sequencing Center for Infectious Disease"/>
            <person name="Wu L."/>
            <person name="Ma J."/>
        </authorList>
    </citation>
    <scope>NUCLEOTIDE SEQUENCE [LARGE SCALE GENOMIC DNA]</scope>
    <source>
        <strain evidence="2">2902at01</strain>
    </source>
</reference>
<keyword evidence="2" id="KW-1185">Reference proteome</keyword>
<evidence type="ECO:0000313" key="1">
    <source>
        <dbReference type="EMBL" id="MFC4109409.1"/>
    </source>
</evidence>
<proteinExistence type="predicted"/>
<evidence type="ECO:0000313" key="2">
    <source>
        <dbReference type="Proteomes" id="UP001595868"/>
    </source>
</evidence>
<dbReference type="Proteomes" id="UP001595868">
    <property type="component" value="Unassembled WGS sequence"/>
</dbReference>
<protein>
    <submittedName>
        <fullName evidence="1">Uncharacterized protein</fullName>
    </submittedName>
</protein>
<sequence>MEPWPPTDDSALTAELGAALWGAGPVPEEFLTAALAAFTWRTVDAELVLAELTFDSACDAEPAGLTRSAGATRTLSFRAGPVVLEIEVSEAGIVGQLFPPGGGRVDARTAAGSYDQAPVDEVGFFSLGTPPPGPVQIRARAGGYAVATPWVSLR</sequence>
<comment type="caution">
    <text evidence="1">The sequence shown here is derived from an EMBL/GenBank/DDBJ whole genome shotgun (WGS) entry which is preliminary data.</text>
</comment>